<organism evidence="5 6">
    <name type="scientific">Botryotinia fuckeliana (strain T4)</name>
    <name type="common">Noble rot fungus</name>
    <name type="synonym">Botrytis cinerea</name>
    <dbReference type="NCBI Taxonomy" id="999810"/>
    <lineage>
        <taxon>Eukaryota</taxon>
        <taxon>Fungi</taxon>
        <taxon>Dikarya</taxon>
        <taxon>Ascomycota</taxon>
        <taxon>Pezizomycotina</taxon>
        <taxon>Leotiomycetes</taxon>
        <taxon>Helotiales</taxon>
        <taxon>Sclerotiniaceae</taxon>
        <taxon>Botrytis</taxon>
    </lineage>
</organism>
<keyword evidence="2" id="KW-0539">Nucleus</keyword>
<reference evidence="5" key="2">
    <citation type="journal article" date="2011" name="PLoS Genet.">
        <title>Genomic analysis of the necrotrophic fungal pathogens Sclerotinia sclerotiorum and Botrytis cinerea.</title>
        <authorList>
            <person name="Botrytis cinerea T4 genome consortium"/>
        </authorList>
    </citation>
    <scope>NUCLEOTIDE SEQUENCE</scope>
    <source>
        <strain evidence="5">T4</strain>
    </source>
</reference>
<gene>
    <name evidence="4" type="ORF">BofuT4_uP094700.1</name>
    <name evidence="5" type="ORF">BofuT4_uP146570.1</name>
</gene>
<dbReference type="HOGENOM" id="CLU_2654210_0_0_1"/>
<evidence type="ECO:0000256" key="2">
    <source>
        <dbReference type="ARBA" id="ARBA00023242"/>
    </source>
</evidence>
<dbReference type="EMBL" id="FQ790321">
    <property type="protein sequence ID" value="CCD49762.1"/>
    <property type="molecule type" value="Genomic_DNA"/>
</dbReference>
<sequence length="76" mass="8633">METPPGVLATRRRPPRPGKRDHCLPSSESRQARPSRLVPTPNATPKRGRGRPKKLRQLTTTHKEVHFHPVVGIRVF</sequence>
<name>G2YXZ0_BOTF4</name>
<dbReference type="GO" id="GO:0006355">
    <property type="term" value="P:regulation of DNA-templated transcription"/>
    <property type="evidence" value="ECO:0007669"/>
    <property type="project" value="InterPro"/>
</dbReference>
<feature type="region of interest" description="Disordered" evidence="3">
    <location>
        <begin position="1"/>
        <end position="54"/>
    </location>
</feature>
<comment type="subcellular location">
    <subcellularLocation>
        <location evidence="1">Nucleus</location>
    </subcellularLocation>
</comment>
<dbReference type="GO" id="GO:0005634">
    <property type="term" value="C:nucleus"/>
    <property type="evidence" value="ECO:0007669"/>
    <property type="project" value="UniProtKB-SubCell"/>
</dbReference>
<protein>
    <submittedName>
        <fullName evidence="5">Uncharacterized protein</fullName>
    </submittedName>
</protein>
<evidence type="ECO:0000313" key="4">
    <source>
        <dbReference type="EMBL" id="CCD49762.1"/>
    </source>
</evidence>
<reference evidence="5" key="3">
    <citation type="submission" date="2011-03" db="EMBL/GenBank/DDBJ databases">
        <authorList>
            <person name="Genoscope - CEA"/>
        </authorList>
    </citation>
    <scope>NUCLEOTIDE SEQUENCE</scope>
    <source>
        <strain evidence="5">T4</strain>
    </source>
</reference>
<dbReference type="AlphaFoldDB" id="G2YXZ0"/>
<evidence type="ECO:0000313" key="6">
    <source>
        <dbReference type="Proteomes" id="UP000008177"/>
    </source>
</evidence>
<proteinExistence type="predicted"/>
<evidence type="ECO:0000256" key="3">
    <source>
        <dbReference type="SAM" id="MobiDB-lite"/>
    </source>
</evidence>
<dbReference type="EMBL" id="FQ790360">
    <property type="protein sequence ID" value="CCD56488.1"/>
    <property type="molecule type" value="Genomic_DNA"/>
</dbReference>
<reference evidence="6" key="1">
    <citation type="journal article" date="2011" name="PLoS Genet.">
        <title>Genomic analysis of the necrotrophic fungal pathogens Sclerotinia sclerotiorum and Botrytis cinerea.</title>
        <authorList>
            <person name="Amselem J."/>
            <person name="Cuomo C.A."/>
            <person name="van Kan J.A."/>
            <person name="Viaud M."/>
            <person name="Benito E.P."/>
            <person name="Couloux A."/>
            <person name="Coutinho P.M."/>
            <person name="de Vries R.P."/>
            <person name="Dyer P.S."/>
            <person name="Fillinger S."/>
            <person name="Fournier E."/>
            <person name="Gout L."/>
            <person name="Hahn M."/>
            <person name="Kohn L."/>
            <person name="Lapalu N."/>
            <person name="Plummer K.M."/>
            <person name="Pradier J.M."/>
            <person name="Quevillon E."/>
            <person name="Sharon A."/>
            <person name="Simon A."/>
            <person name="ten Have A."/>
            <person name="Tudzynski B."/>
            <person name="Tudzynski P."/>
            <person name="Wincker P."/>
            <person name="Andrew M."/>
            <person name="Anthouard V."/>
            <person name="Beever R.E."/>
            <person name="Beffa R."/>
            <person name="Benoit I."/>
            <person name="Bouzid O."/>
            <person name="Brault B."/>
            <person name="Chen Z."/>
            <person name="Choquer M."/>
            <person name="Collemare J."/>
            <person name="Cotton P."/>
            <person name="Danchin E.G."/>
            <person name="Da Silva C."/>
            <person name="Gautier A."/>
            <person name="Giraud C."/>
            <person name="Giraud T."/>
            <person name="Gonzalez C."/>
            <person name="Grossetete S."/>
            <person name="Guldener U."/>
            <person name="Henrissat B."/>
            <person name="Howlett B.J."/>
            <person name="Kodira C."/>
            <person name="Kretschmer M."/>
            <person name="Lappartient A."/>
            <person name="Leroch M."/>
            <person name="Levis C."/>
            <person name="Mauceli E."/>
            <person name="Neuveglise C."/>
            <person name="Oeser B."/>
            <person name="Pearson M."/>
            <person name="Poulain J."/>
            <person name="Poussereau N."/>
            <person name="Quesneville H."/>
            <person name="Rascle C."/>
            <person name="Schumacher J."/>
            <person name="Segurens B."/>
            <person name="Sexton A."/>
            <person name="Silva E."/>
            <person name="Sirven C."/>
            <person name="Soanes D.M."/>
            <person name="Talbot N.J."/>
            <person name="Templeton M."/>
            <person name="Yandava C."/>
            <person name="Yarden O."/>
            <person name="Zeng Q."/>
            <person name="Rollins J.A."/>
            <person name="Lebrun M.H."/>
            <person name="Dickman M."/>
        </authorList>
    </citation>
    <scope>NUCLEOTIDE SEQUENCE [LARGE SCALE GENOMIC DNA]</scope>
    <source>
        <strain evidence="6">T4</strain>
    </source>
</reference>
<dbReference type="PROSITE" id="PS00354">
    <property type="entry name" value="HMGI_Y"/>
    <property type="match status" value="1"/>
</dbReference>
<accession>G2YXZ0</accession>
<evidence type="ECO:0000256" key="1">
    <source>
        <dbReference type="ARBA" id="ARBA00004123"/>
    </source>
</evidence>
<evidence type="ECO:0000313" key="5">
    <source>
        <dbReference type="EMBL" id="CCD56488.1"/>
    </source>
</evidence>
<dbReference type="Proteomes" id="UP000008177">
    <property type="component" value="Unplaced contigs"/>
</dbReference>
<dbReference type="InterPro" id="IPR000637">
    <property type="entry name" value="HMGI/Y_DNA-bd_CS"/>
</dbReference>
<dbReference type="InParanoid" id="G2YXZ0"/>